<dbReference type="GO" id="GO:0008270">
    <property type="term" value="F:zinc ion binding"/>
    <property type="evidence" value="ECO:0007669"/>
    <property type="project" value="InterPro"/>
</dbReference>
<feature type="domain" description="Cobalamin-independent methionine synthase MetE C-terminal/archaeal" evidence="1">
    <location>
        <begin position="170"/>
        <end position="352"/>
    </location>
</feature>
<dbReference type="PANTHER" id="PTHR43844:SF1">
    <property type="entry name" value="METHIONINE SYNTHASE"/>
    <property type="match status" value="1"/>
</dbReference>
<accession>A0A4P6YTP0</accession>
<dbReference type="NCBIfam" id="NF005085">
    <property type="entry name" value="PRK06520.1"/>
    <property type="match status" value="1"/>
</dbReference>
<dbReference type="AlphaFoldDB" id="A0A4P6YTP0"/>
<reference evidence="3" key="1">
    <citation type="submission" date="2019-03" db="EMBL/GenBank/DDBJ databases">
        <title>Weissella sp. 26KH-42 Genome sequencing.</title>
        <authorList>
            <person name="Heo J."/>
            <person name="Kim S.-J."/>
            <person name="Kim J.-S."/>
            <person name="Hong S.-B."/>
            <person name="Kwon S.-W."/>
        </authorList>
    </citation>
    <scope>NUCLEOTIDE SEQUENCE [LARGE SCALE GENOMIC DNA]</scope>
    <source>
        <strain evidence="3">26KH-42</strain>
    </source>
</reference>
<evidence type="ECO:0000259" key="1">
    <source>
        <dbReference type="Pfam" id="PF01717"/>
    </source>
</evidence>
<dbReference type="KEGG" id="wei:EQG49_06475"/>
<dbReference type="GO" id="GO:0009086">
    <property type="term" value="P:methionine biosynthetic process"/>
    <property type="evidence" value="ECO:0007669"/>
    <property type="project" value="InterPro"/>
</dbReference>
<dbReference type="GO" id="GO:0003871">
    <property type="term" value="F:5-methyltetrahydropteroyltriglutamate-homocysteine S-methyltransferase activity"/>
    <property type="evidence" value="ECO:0007669"/>
    <property type="project" value="InterPro"/>
</dbReference>
<organism evidence="2 3">
    <name type="scientific">Periweissella cryptocerci</name>
    <dbReference type="NCBI Taxonomy" id="2506420"/>
    <lineage>
        <taxon>Bacteria</taxon>
        <taxon>Bacillati</taxon>
        <taxon>Bacillota</taxon>
        <taxon>Bacilli</taxon>
        <taxon>Lactobacillales</taxon>
        <taxon>Lactobacillaceae</taxon>
        <taxon>Periweissella</taxon>
    </lineage>
</organism>
<name>A0A4P6YTP0_9LACO</name>
<dbReference type="Gene3D" id="3.20.20.210">
    <property type="match status" value="1"/>
</dbReference>
<proteinExistence type="predicted"/>
<dbReference type="InterPro" id="IPR002629">
    <property type="entry name" value="Met_Synth_C/arc"/>
</dbReference>
<dbReference type="RefSeq" id="WP_133363206.1">
    <property type="nucleotide sequence ID" value="NZ_CP037940.1"/>
</dbReference>
<dbReference type="PANTHER" id="PTHR43844">
    <property type="entry name" value="METHIONINE SYNTHASE"/>
    <property type="match status" value="1"/>
</dbReference>
<dbReference type="InterPro" id="IPR038071">
    <property type="entry name" value="UROD/MetE-like_sf"/>
</dbReference>
<dbReference type="SUPFAM" id="SSF51726">
    <property type="entry name" value="UROD/MetE-like"/>
    <property type="match status" value="1"/>
</dbReference>
<sequence length="379" mass="43374">MAETLTKTTTLTKPYDFDQVGSLLRTDALKDALTRHRAGEITDAEFLTIQQAEVKKIVELQHEHGLHAVTDGEFSRSWWHLDFLWNLTNVDKYDYEASYKFHGEHTRTDNVQITGKVSENPDHPFYAAFSYLQSILPAGSEAKQTIPSPSLLFRDNRSDRALEFYATWDEYLDDLAKTYHDTVLHFYELGARYIQFDDTTWAYLITKLNEFKDDAEARAPFEKIAQDSIRVINQAIADLPDDLTITTHICRGNFQSTFLFEGGYEVVAHYLSELNYDGFFLEYDNDRSGDLAPIATIWNNRENVKIVLGLITSKFPELEGRHLVKARIAEATNYVPLSNLALSTQCGFASTEEGNKLTDGEQWAKLDLARLIAKEVWED</sequence>
<keyword evidence="3" id="KW-1185">Reference proteome</keyword>
<gene>
    <name evidence="2" type="ORF">EQG49_06475</name>
</gene>
<dbReference type="CDD" id="cd03311">
    <property type="entry name" value="CIMS_C_terminal_like"/>
    <property type="match status" value="1"/>
</dbReference>
<protein>
    <submittedName>
        <fullName evidence="2">Vitamin B12 independent methionine synthase</fullName>
    </submittedName>
</protein>
<evidence type="ECO:0000313" key="2">
    <source>
        <dbReference type="EMBL" id="QBO36128.1"/>
    </source>
</evidence>
<dbReference type="OrthoDB" id="6430685at2"/>
<dbReference type="NCBIfam" id="NF004875">
    <property type="entry name" value="PRK06233.1"/>
    <property type="match status" value="1"/>
</dbReference>
<dbReference type="EMBL" id="CP037940">
    <property type="protein sequence ID" value="QBO36128.1"/>
    <property type="molecule type" value="Genomic_DNA"/>
</dbReference>
<evidence type="ECO:0000313" key="3">
    <source>
        <dbReference type="Proteomes" id="UP000292886"/>
    </source>
</evidence>
<dbReference type="Pfam" id="PF01717">
    <property type="entry name" value="Meth_synt_2"/>
    <property type="match status" value="1"/>
</dbReference>
<dbReference type="Proteomes" id="UP000292886">
    <property type="component" value="Chromosome"/>
</dbReference>